<dbReference type="GO" id="GO:0033818">
    <property type="term" value="F:beta-ketoacyl-acyl-carrier-protein synthase III activity"/>
    <property type="evidence" value="ECO:0007669"/>
    <property type="project" value="UniProtKB-UniRule"/>
</dbReference>
<dbReference type="HAMAP" id="MF_01815">
    <property type="entry name" value="FabH"/>
    <property type="match status" value="1"/>
</dbReference>
<feature type="domain" description="Beta-ketoacyl-[acyl-carrier-protein] synthase III N-terminal" evidence="14">
    <location>
        <begin position="107"/>
        <end position="184"/>
    </location>
</feature>
<dbReference type="FunFam" id="3.40.47.10:FF:000004">
    <property type="entry name" value="3-oxoacyl-[acyl-carrier-protein] synthase 3"/>
    <property type="match status" value="1"/>
</dbReference>
<evidence type="ECO:0000259" key="13">
    <source>
        <dbReference type="Pfam" id="PF08541"/>
    </source>
</evidence>
<evidence type="ECO:0000256" key="11">
    <source>
        <dbReference type="ARBA" id="ARBA00051096"/>
    </source>
</evidence>
<evidence type="ECO:0000259" key="14">
    <source>
        <dbReference type="Pfam" id="PF08545"/>
    </source>
</evidence>
<dbReference type="CDD" id="cd00830">
    <property type="entry name" value="KAS_III"/>
    <property type="match status" value="1"/>
</dbReference>
<organism evidence="15 16">
    <name type="scientific">Suttonella indologenes</name>
    <dbReference type="NCBI Taxonomy" id="13276"/>
    <lineage>
        <taxon>Bacteria</taxon>
        <taxon>Pseudomonadati</taxon>
        <taxon>Pseudomonadota</taxon>
        <taxon>Gammaproteobacteria</taxon>
        <taxon>Cardiobacteriales</taxon>
        <taxon>Cardiobacteriaceae</taxon>
        <taxon>Suttonella</taxon>
    </lineage>
</organism>
<dbReference type="Gene3D" id="3.40.47.10">
    <property type="match status" value="1"/>
</dbReference>
<keyword evidence="12" id="KW-0963">Cytoplasm</keyword>
<dbReference type="NCBIfam" id="NF006829">
    <property type="entry name" value="PRK09352.1"/>
    <property type="match status" value="1"/>
</dbReference>
<evidence type="ECO:0000256" key="8">
    <source>
        <dbReference type="ARBA" id="ARBA00023160"/>
    </source>
</evidence>
<name>A0A380MMV2_9GAMM</name>
<comment type="function">
    <text evidence="12">Catalyzes the condensation reaction of fatty acid synthesis by the addition to an acyl acceptor of two carbons from malonyl-ACP. Catalyzes the first condensation reaction which initiates fatty acid synthesis and may therefore play a role in governing the total rate of fatty acid production. Possesses both acetoacetyl-ACP synthase and acetyl transacylase activities. Its substrate specificity determines the biosynthesis of branched-chain and/or straight-chain of fatty acids.</text>
</comment>
<keyword evidence="8 12" id="KW-0275">Fatty acid biosynthesis</keyword>
<feature type="active site" evidence="12">
    <location>
        <position position="113"/>
    </location>
</feature>
<accession>A0A380MMV2</accession>
<dbReference type="Proteomes" id="UP000254575">
    <property type="component" value="Unassembled WGS sequence"/>
</dbReference>
<comment type="similarity">
    <text evidence="2 12">Belongs to the thiolase-like superfamily. FabH family.</text>
</comment>
<feature type="active site" evidence="12">
    <location>
        <position position="279"/>
    </location>
</feature>
<dbReference type="GO" id="GO:0004315">
    <property type="term" value="F:3-oxoacyl-[acyl-carrier-protein] synthase activity"/>
    <property type="evidence" value="ECO:0007669"/>
    <property type="project" value="InterPro"/>
</dbReference>
<gene>
    <name evidence="12 15" type="primary">fabH</name>
    <name evidence="15" type="ORF">NCTC10717_00467</name>
</gene>
<dbReference type="InterPro" id="IPR004655">
    <property type="entry name" value="FabH"/>
</dbReference>
<dbReference type="InterPro" id="IPR016039">
    <property type="entry name" value="Thiolase-like"/>
</dbReference>
<evidence type="ECO:0000256" key="7">
    <source>
        <dbReference type="ARBA" id="ARBA00023098"/>
    </source>
</evidence>
<dbReference type="PANTHER" id="PTHR43091">
    <property type="entry name" value="3-OXOACYL-[ACYL-CARRIER-PROTEIN] SYNTHASE"/>
    <property type="match status" value="1"/>
</dbReference>
<evidence type="ECO:0000256" key="5">
    <source>
        <dbReference type="ARBA" id="ARBA00022679"/>
    </source>
</evidence>
<dbReference type="EMBL" id="UHIA01000003">
    <property type="protein sequence ID" value="SUO92277.1"/>
    <property type="molecule type" value="Genomic_DNA"/>
</dbReference>
<feature type="region of interest" description="ACP-binding" evidence="12">
    <location>
        <begin position="250"/>
        <end position="254"/>
    </location>
</feature>
<keyword evidence="4 12" id="KW-0444">Lipid biosynthesis</keyword>
<evidence type="ECO:0000256" key="12">
    <source>
        <dbReference type="HAMAP-Rule" id="MF_01815"/>
    </source>
</evidence>
<dbReference type="InterPro" id="IPR013747">
    <property type="entry name" value="ACP_syn_III_C"/>
</dbReference>
<dbReference type="GO" id="GO:0005737">
    <property type="term" value="C:cytoplasm"/>
    <property type="evidence" value="ECO:0007669"/>
    <property type="project" value="UniProtKB-SubCell"/>
</dbReference>
<reference evidence="15 16" key="1">
    <citation type="submission" date="2018-06" db="EMBL/GenBank/DDBJ databases">
        <authorList>
            <consortium name="Pathogen Informatics"/>
            <person name="Doyle S."/>
        </authorList>
    </citation>
    <scope>NUCLEOTIDE SEQUENCE [LARGE SCALE GENOMIC DNA]</scope>
    <source>
        <strain evidence="15 16">NCTC10717</strain>
    </source>
</reference>
<keyword evidence="16" id="KW-1185">Reference proteome</keyword>
<dbReference type="OrthoDB" id="9815506at2"/>
<protein>
    <recommendedName>
        <fullName evidence="3 12">Beta-ketoacyl-[acyl-carrier-protein] synthase III</fullName>
        <shortName evidence="12">Beta-ketoacyl-ACP synthase III</shortName>
        <shortName evidence="12">KAS III</shortName>
        <ecNumber evidence="3 12">2.3.1.180</ecNumber>
    </recommendedName>
    <alternativeName>
        <fullName evidence="12">3-oxoacyl-[acyl-carrier-protein] synthase 3</fullName>
    </alternativeName>
    <alternativeName>
        <fullName evidence="12">3-oxoacyl-[acyl-carrier-protein] synthase III</fullName>
    </alternativeName>
</protein>
<evidence type="ECO:0000313" key="16">
    <source>
        <dbReference type="Proteomes" id="UP000254575"/>
    </source>
</evidence>
<evidence type="ECO:0000256" key="4">
    <source>
        <dbReference type="ARBA" id="ARBA00022516"/>
    </source>
</evidence>
<comment type="subunit">
    <text evidence="12">Homodimer.</text>
</comment>
<proteinExistence type="inferred from homology"/>
<comment type="pathway">
    <text evidence="1 12">Lipid metabolism; fatty acid biosynthesis.</text>
</comment>
<evidence type="ECO:0000256" key="6">
    <source>
        <dbReference type="ARBA" id="ARBA00022832"/>
    </source>
</evidence>
<comment type="subcellular location">
    <subcellularLocation>
        <location evidence="12">Cytoplasm</location>
    </subcellularLocation>
</comment>
<dbReference type="UniPathway" id="UPA00094"/>
<keyword evidence="6 12" id="KW-0276">Fatty acid metabolism</keyword>
<keyword evidence="10 12" id="KW-0012">Acyltransferase</keyword>
<dbReference type="NCBIfam" id="TIGR00747">
    <property type="entry name" value="fabH"/>
    <property type="match status" value="1"/>
</dbReference>
<evidence type="ECO:0000256" key="2">
    <source>
        <dbReference type="ARBA" id="ARBA00008642"/>
    </source>
</evidence>
<feature type="domain" description="Beta-ketoacyl-[acyl-carrier-protein] synthase III C-terminal" evidence="13">
    <location>
        <begin position="233"/>
        <end position="321"/>
    </location>
</feature>
<dbReference type="AlphaFoldDB" id="A0A380MMV2"/>
<dbReference type="RefSeq" id="WP_115217764.1">
    <property type="nucleotide sequence ID" value="NZ_UHIA01000003.1"/>
</dbReference>
<dbReference type="InterPro" id="IPR013751">
    <property type="entry name" value="ACP_syn_III_N"/>
</dbReference>
<evidence type="ECO:0000313" key="15">
    <source>
        <dbReference type="EMBL" id="SUO92277.1"/>
    </source>
</evidence>
<dbReference type="Pfam" id="PF08545">
    <property type="entry name" value="ACP_syn_III"/>
    <property type="match status" value="1"/>
</dbReference>
<sequence length="322" mass="34527">MIYTRIVSTGSYLPQKVLSNHDLSAMMDTSDEWIQSRTGIKQRHIVADNESSTDMCEQAAIEALAASPYGAQDIDLIIIGTSTPEYVFPSNASQLQARLPFRPIPALDVSAACSGFIFALATANAYIQSGMAQRALVIGVDVLSRHVDWQDRNTAVLFGDGAGAVIVEASETPGIYGFSLHSDGTHGPLLLIDKGAGAANENLAQRSSYVQMQGREVFKVAVKSLSGLVGELLEQCQMQAQDIDFLVPHQANLRIIAATAEHLNLPMEKVIVTVDRHANTSAASVPLALDDGIRCGKIQRGHKVLLEAFGAGFTWGGCILSY</sequence>
<dbReference type="GO" id="GO:0006633">
    <property type="term" value="P:fatty acid biosynthetic process"/>
    <property type="evidence" value="ECO:0007669"/>
    <property type="project" value="UniProtKB-UniRule"/>
</dbReference>
<dbReference type="Pfam" id="PF08541">
    <property type="entry name" value="ACP_syn_III_C"/>
    <property type="match status" value="1"/>
</dbReference>
<feature type="active site" evidence="12">
    <location>
        <position position="249"/>
    </location>
</feature>
<evidence type="ECO:0000256" key="9">
    <source>
        <dbReference type="ARBA" id="ARBA00023268"/>
    </source>
</evidence>
<dbReference type="PANTHER" id="PTHR43091:SF1">
    <property type="entry name" value="BETA-KETOACYL-[ACYL-CARRIER-PROTEIN] SYNTHASE III, CHLOROPLASTIC"/>
    <property type="match status" value="1"/>
</dbReference>
<keyword evidence="7 12" id="KW-0443">Lipid metabolism</keyword>
<comment type="domain">
    <text evidence="12">The last Arg residue of the ACP-binding site is essential for the weak association between ACP/AcpP and FabH.</text>
</comment>
<keyword evidence="5 12" id="KW-0808">Transferase</keyword>
<evidence type="ECO:0000256" key="10">
    <source>
        <dbReference type="ARBA" id="ARBA00023315"/>
    </source>
</evidence>
<evidence type="ECO:0000256" key="1">
    <source>
        <dbReference type="ARBA" id="ARBA00005194"/>
    </source>
</evidence>
<evidence type="ECO:0000256" key="3">
    <source>
        <dbReference type="ARBA" id="ARBA00012333"/>
    </source>
</evidence>
<keyword evidence="9 12" id="KW-0511">Multifunctional enzyme</keyword>
<comment type="catalytic activity">
    <reaction evidence="11">
        <text>malonyl-[ACP] + acetyl-CoA + H(+) = 3-oxobutanoyl-[ACP] + CO2 + CoA</text>
        <dbReference type="Rhea" id="RHEA:12080"/>
        <dbReference type="Rhea" id="RHEA-COMP:9623"/>
        <dbReference type="Rhea" id="RHEA-COMP:9625"/>
        <dbReference type="ChEBI" id="CHEBI:15378"/>
        <dbReference type="ChEBI" id="CHEBI:16526"/>
        <dbReference type="ChEBI" id="CHEBI:57287"/>
        <dbReference type="ChEBI" id="CHEBI:57288"/>
        <dbReference type="ChEBI" id="CHEBI:78449"/>
        <dbReference type="ChEBI" id="CHEBI:78450"/>
        <dbReference type="EC" id="2.3.1.180"/>
    </reaction>
    <physiologicalReaction direction="left-to-right" evidence="11">
        <dbReference type="Rhea" id="RHEA:12081"/>
    </physiologicalReaction>
</comment>
<dbReference type="SUPFAM" id="SSF53901">
    <property type="entry name" value="Thiolase-like"/>
    <property type="match status" value="1"/>
</dbReference>
<dbReference type="EC" id="2.3.1.180" evidence="3 12"/>